<keyword evidence="2" id="KW-1185">Reference proteome</keyword>
<protein>
    <submittedName>
        <fullName evidence="1">Uncharacterized protein</fullName>
    </submittedName>
</protein>
<proteinExistence type="predicted"/>
<dbReference type="Proteomes" id="UP000790709">
    <property type="component" value="Unassembled WGS sequence"/>
</dbReference>
<comment type="caution">
    <text evidence="1">The sequence shown here is derived from an EMBL/GenBank/DDBJ whole genome shotgun (WGS) entry which is preliminary data.</text>
</comment>
<organism evidence="1 2">
    <name type="scientific">Leucogyrophana mollusca</name>
    <dbReference type="NCBI Taxonomy" id="85980"/>
    <lineage>
        <taxon>Eukaryota</taxon>
        <taxon>Fungi</taxon>
        <taxon>Dikarya</taxon>
        <taxon>Basidiomycota</taxon>
        <taxon>Agaricomycotina</taxon>
        <taxon>Agaricomycetes</taxon>
        <taxon>Agaricomycetidae</taxon>
        <taxon>Boletales</taxon>
        <taxon>Boletales incertae sedis</taxon>
        <taxon>Leucogyrophana</taxon>
    </lineage>
</organism>
<accession>A0ACB8B5J7</accession>
<dbReference type="EMBL" id="MU266544">
    <property type="protein sequence ID" value="KAH7921051.1"/>
    <property type="molecule type" value="Genomic_DNA"/>
</dbReference>
<evidence type="ECO:0000313" key="1">
    <source>
        <dbReference type="EMBL" id="KAH7921051.1"/>
    </source>
</evidence>
<gene>
    <name evidence="1" type="ORF">BV22DRAFT_756451</name>
</gene>
<sequence>MGHYRVFIGAPPAADLGKDPSSYTWKTIQQPTSSQNSVSIVYPPATLAAASRRISLLYHNVIFDDTVEDEQLGPEADVDELDREKDQTTVITWPPTAVEEGASAPSFLRPSLSLPHPGTYETQETASYDYSDASSIARFPNFQFSLHKLASLASLYAAGKVGKGSRKVSVLLAALEVEGPDTIKIKKGADAGNEVAILKMILGDEEGSVCKLTAWRDVAEVWGGSSASPALKRGDILYFENVTASWDEGTSITLTASPYNKPSAEICYRTMPYTHEDKRLRPDLRLGNSDATIRKVAALVKWFENMAGLSSA</sequence>
<name>A0ACB8B5J7_9AGAM</name>
<evidence type="ECO:0000313" key="2">
    <source>
        <dbReference type="Proteomes" id="UP000790709"/>
    </source>
</evidence>
<reference evidence="1" key="1">
    <citation type="journal article" date="2021" name="New Phytol.">
        <title>Evolutionary innovations through gain and loss of genes in the ectomycorrhizal Boletales.</title>
        <authorList>
            <person name="Wu G."/>
            <person name="Miyauchi S."/>
            <person name="Morin E."/>
            <person name="Kuo A."/>
            <person name="Drula E."/>
            <person name="Varga T."/>
            <person name="Kohler A."/>
            <person name="Feng B."/>
            <person name="Cao Y."/>
            <person name="Lipzen A."/>
            <person name="Daum C."/>
            <person name="Hundley H."/>
            <person name="Pangilinan J."/>
            <person name="Johnson J."/>
            <person name="Barry K."/>
            <person name="LaButti K."/>
            <person name="Ng V."/>
            <person name="Ahrendt S."/>
            <person name="Min B."/>
            <person name="Choi I.G."/>
            <person name="Park H."/>
            <person name="Plett J.M."/>
            <person name="Magnuson J."/>
            <person name="Spatafora J.W."/>
            <person name="Nagy L.G."/>
            <person name="Henrissat B."/>
            <person name="Grigoriev I.V."/>
            <person name="Yang Z.L."/>
            <person name="Xu J."/>
            <person name="Martin F.M."/>
        </authorList>
    </citation>
    <scope>NUCLEOTIDE SEQUENCE</scope>
    <source>
        <strain evidence="1">KUC20120723A-06</strain>
    </source>
</reference>